<protein>
    <submittedName>
        <fullName evidence="1">Uncharacterized protein</fullName>
    </submittedName>
</protein>
<gene>
    <name evidence="1" type="ORF">ACFQKB_27070</name>
</gene>
<dbReference type="RefSeq" id="WP_378050319.1">
    <property type="nucleotide sequence ID" value="NZ_JBHSXE010000002.1"/>
</dbReference>
<keyword evidence="2" id="KW-1185">Reference proteome</keyword>
<name>A0ABW2CS01_9ACTN</name>
<dbReference type="EMBL" id="JBHSXS010000019">
    <property type="protein sequence ID" value="MFC6883449.1"/>
    <property type="molecule type" value="Genomic_DNA"/>
</dbReference>
<reference evidence="2" key="1">
    <citation type="journal article" date="2019" name="Int. J. Syst. Evol. Microbiol.">
        <title>The Global Catalogue of Microorganisms (GCM) 10K type strain sequencing project: providing services to taxonomists for standard genome sequencing and annotation.</title>
        <authorList>
            <consortium name="The Broad Institute Genomics Platform"/>
            <consortium name="The Broad Institute Genome Sequencing Center for Infectious Disease"/>
            <person name="Wu L."/>
            <person name="Ma J."/>
        </authorList>
    </citation>
    <scope>NUCLEOTIDE SEQUENCE [LARGE SCALE GENOMIC DNA]</scope>
    <source>
        <strain evidence="2">JCM 3369</strain>
    </source>
</reference>
<comment type="caution">
    <text evidence="1">The sequence shown here is derived from an EMBL/GenBank/DDBJ whole genome shotgun (WGS) entry which is preliminary data.</text>
</comment>
<proteinExistence type="predicted"/>
<evidence type="ECO:0000313" key="1">
    <source>
        <dbReference type="EMBL" id="MFC6883449.1"/>
    </source>
</evidence>
<sequence length="142" mass="15197">MTALPSFTAADIRDGDVIRVFPGTAAVRVYGDPDGDTGPDRVFVVTADARWTLPAGLPVELVARHGRGRPVSLVKAWYLGPVFVGSVVAYRHGPRVPGQPAPTYTVTRIEHDGFGALHWLAPYGSDVEVFGDVPIGDLVLIH</sequence>
<dbReference type="Proteomes" id="UP001596380">
    <property type="component" value="Unassembled WGS sequence"/>
</dbReference>
<accession>A0ABW2CS01</accession>
<organism evidence="1 2">
    <name type="scientific">Actinomadura yumaensis</name>
    <dbReference type="NCBI Taxonomy" id="111807"/>
    <lineage>
        <taxon>Bacteria</taxon>
        <taxon>Bacillati</taxon>
        <taxon>Actinomycetota</taxon>
        <taxon>Actinomycetes</taxon>
        <taxon>Streptosporangiales</taxon>
        <taxon>Thermomonosporaceae</taxon>
        <taxon>Actinomadura</taxon>
    </lineage>
</organism>
<evidence type="ECO:0000313" key="2">
    <source>
        <dbReference type="Proteomes" id="UP001596380"/>
    </source>
</evidence>